<gene>
    <name evidence="2" type="ORF">THAOC_33933</name>
</gene>
<keyword evidence="3" id="KW-1185">Reference proteome</keyword>
<evidence type="ECO:0000256" key="1">
    <source>
        <dbReference type="SAM" id="MobiDB-lite"/>
    </source>
</evidence>
<dbReference type="OrthoDB" id="55566at2759"/>
<feature type="non-terminal residue" evidence="2">
    <location>
        <position position="260"/>
    </location>
</feature>
<accession>K0R4B5</accession>
<protein>
    <submittedName>
        <fullName evidence="2">Uncharacterized protein</fullName>
    </submittedName>
</protein>
<dbReference type="AlphaFoldDB" id="K0R4B5"/>
<dbReference type="EMBL" id="AGNL01047036">
    <property type="protein sequence ID" value="EJK47350.1"/>
    <property type="molecule type" value="Genomic_DNA"/>
</dbReference>
<proteinExistence type="predicted"/>
<name>K0R4B5_THAOC</name>
<organism evidence="2 3">
    <name type="scientific">Thalassiosira oceanica</name>
    <name type="common">Marine diatom</name>
    <dbReference type="NCBI Taxonomy" id="159749"/>
    <lineage>
        <taxon>Eukaryota</taxon>
        <taxon>Sar</taxon>
        <taxon>Stramenopiles</taxon>
        <taxon>Ochrophyta</taxon>
        <taxon>Bacillariophyta</taxon>
        <taxon>Coscinodiscophyceae</taxon>
        <taxon>Thalassiosirophycidae</taxon>
        <taxon>Thalassiosirales</taxon>
        <taxon>Thalassiosiraceae</taxon>
        <taxon>Thalassiosira</taxon>
    </lineage>
</organism>
<dbReference type="Proteomes" id="UP000266841">
    <property type="component" value="Unassembled WGS sequence"/>
</dbReference>
<reference evidence="2 3" key="1">
    <citation type="journal article" date="2012" name="Genome Biol.">
        <title>Genome and low-iron response of an oceanic diatom adapted to chronic iron limitation.</title>
        <authorList>
            <person name="Lommer M."/>
            <person name="Specht M."/>
            <person name="Roy A.S."/>
            <person name="Kraemer L."/>
            <person name="Andreson R."/>
            <person name="Gutowska M.A."/>
            <person name="Wolf J."/>
            <person name="Bergner S.V."/>
            <person name="Schilhabel M.B."/>
            <person name="Klostermeier U.C."/>
            <person name="Beiko R.G."/>
            <person name="Rosenstiel P."/>
            <person name="Hippler M."/>
            <person name="Laroche J."/>
        </authorList>
    </citation>
    <scope>NUCLEOTIDE SEQUENCE [LARGE SCALE GENOMIC DNA]</scope>
    <source>
        <strain evidence="2 3">CCMP1005</strain>
    </source>
</reference>
<comment type="caution">
    <text evidence="2">The sequence shown here is derived from an EMBL/GenBank/DDBJ whole genome shotgun (WGS) entry which is preliminary data.</text>
</comment>
<evidence type="ECO:0000313" key="2">
    <source>
        <dbReference type="EMBL" id="EJK47350.1"/>
    </source>
</evidence>
<feature type="region of interest" description="Disordered" evidence="1">
    <location>
        <begin position="121"/>
        <end position="156"/>
    </location>
</feature>
<sequence>MATESGQAWWAMCGQSRSKRRRMTESGLRVESNRAVTVGGSWMARSPLPTRKQIGRSGRPVTLRYFSKTQARLRVRVPKALKRVTLPSVSSAHPSQDLCKIGALPLPTNTACVWALASVSGPTRQRGGTPGPEKGVISPHPRLGPQPAVAGKDVPTARSGKRLKCWKEGNIAGLVQDLVNQALQRVGAGRPTVDPEKKNRVFNSTVLNGQIRKGVRNLTDRGGGGVLQPDDKCTKTDRPVIEVLEEKHPEMQMPDLTDRT</sequence>
<evidence type="ECO:0000313" key="3">
    <source>
        <dbReference type="Proteomes" id="UP000266841"/>
    </source>
</evidence>